<evidence type="ECO:0000313" key="6">
    <source>
        <dbReference type="Proteomes" id="UP000051677"/>
    </source>
</evidence>
<dbReference type="GO" id="GO:0003700">
    <property type="term" value="F:DNA-binding transcription factor activity"/>
    <property type="evidence" value="ECO:0007669"/>
    <property type="project" value="InterPro"/>
</dbReference>
<keyword evidence="2" id="KW-0238">DNA-binding</keyword>
<evidence type="ECO:0000313" key="5">
    <source>
        <dbReference type="EMBL" id="KQH81027.1"/>
    </source>
</evidence>
<dbReference type="InterPro" id="IPR000524">
    <property type="entry name" value="Tscrpt_reg_HTH_GntR"/>
</dbReference>
<dbReference type="Gene3D" id="1.10.10.10">
    <property type="entry name" value="Winged helix-like DNA-binding domain superfamily/Winged helix DNA-binding domain"/>
    <property type="match status" value="1"/>
</dbReference>
<dbReference type="PROSITE" id="PS50949">
    <property type="entry name" value="HTH_GNTR"/>
    <property type="match status" value="1"/>
</dbReference>
<dbReference type="Pfam" id="PF07729">
    <property type="entry name" value="FCD"/>
    <property type="match status" value="1"/>
</dbReference>
<gene>
    <name evidence="5" type="ORF">AO501_05220</name>
</gene>
<keyword evidence="3" id="KW-0804">Transcription</keyword>
<dbReference type="SMART" id="SM00895">
    <property type="entry name" value="FCD"/>
    <property type="match status" value="1"/>
</dbReference>
<dbReference type="AlphaFoldDB" id="A0A0Q2S0B0"/>
<dbReference type="Pfam" id="PF00392">
    <property type="entry name" value="GntR"/>
    <property type="match status" value="1"/>
</dbReference>
<dbReference type="EMBL" id="LKTM01000001">
    <property type="protein sequence ID" value="KQH81027.1"/>
    <property type="molecule type" value="Genomic_DNA"/>
</dbReference>
<dbReference type="OrthoDB" id="3232242at2"/>
<dbReference type="PANTHER" id="PTHR43537">
    <property type="entry name" value="TRANSCRIPTIONAL REGULATOR, GNTR FAMILY"/>
    <property type="match status" value="1"/>
</dbReference>
<name>A0A0Q2S0B0_MYCGO</name>
<reference evidence="5 6" key="1">
    <citation type="submission" date="2015-10" db="EMBL/GenBank/DDBJ databases">
        <title>Mycobacterium gordonae draft genome assembly.</title>
        <authorList>
            <person name="Ustinova V."/>
            <person name="Smirnova T."/>
            <person name="Blagodatskikh K."/>
            <person name="Varlamov D."/>
            <person name="Larionova E."/>
            <person name="Chernousova L."/>
        </authorList>
    </citation>
    <scope>NUCLEOTIDE SEQUENCE [LARGE SCALE GENOMIC DNA]</scope>
    <source>
        <strain evidence="5 6">CTRI 14-8773</strain>
    </source>
</reference>
<dbReference type="SUPFAM" id="SSF46785">
    <property type="entry name" value="Winged helix' DNA-binding domain"/>
    <property type="match status" value="1"/>
</dbReference>
<evidence type="ECO:0000259" key="4">
    <source>
        <dbReference type="PROSITE" id="PS50949"/>
    </source>
</evidence>
<dbReference type="SUPFAM" id="SSF48008">
    <property type="entry name" value="GntR ligand-binding domain-like"/>
    <property type="match status" value="1"/>
</dbReference>
<dbReference type="InterPro" id="IPR011711">
    <property type="entry name" value="GntR_C"/>
</dbReference>
<evidence type="ECO:0000256" key="1">
    <source>
        <dbReference type="ARBA" id="ARBA00023015"/>
    </source>
</evidence>
<comment type="caution">
    <text evidence="5">The sequence shown here is derived from an EMBL/GenBank/DDBJ whole genome shotgun (WGS) entry which is preliminary data.</text>
</comment>
<dbReference type="PANTHER" id="PTHR43537:SF44">
    <property type="entry name" value="GNTR FAMILY REGULATORY PROTEIN"/>
    <property type="match status" value="1"/>
</dbReference>
<evidence type="ECO:0000256" key="3">
    <source>
        <dbReference type="ARBA" id="ARBA00023163"/>
    </source>
</evidence>
<dbReference type="InterPro" id="IPR036388">
    <property type="entry name" value="WH-like_DNA-bd_sf"/>
</dbReference>
<keyword evidence="1" id="KW-0805">Transcription regulation</keyword>
<protein>
    <submittedName>
        <fullName evidence="5">GntR family transcriptional regulator</fullName>
    </submittedName>
</protein>
<organism evidence="5 6">
    <name type="scientific">Mycobacterium gordonae</name>
    <dbReference type="NCBI Taxonomy" id="1778"/>
    <lineage>
        <taxon>Bacteria</taxon>
        <taxon>Bacillati</taxon>
        <taxon>Actinomycetota</taxon>
        <taxon>Actinomycetes</taxon>
        <taxon>Mycobacteriales</taxon>
        <taxon>Mycobacteriaceae</taxon>
        <taxon>Mycobacterium</taxon>
    </lineage>
</organism>
<proteinExistence type="predicted"/>
<feature type="domain" description="HTH gntR-type" evidence="4">
    <location>
        <begin position="17"/>
        <end position="87"/>
    </location>
</feature>
<dbReference type="GO" id="GO:0003677">
    <property type="term" value="F:DNA binding"/>
    <property type="evidence" value="ECO:0007669"/>
    <property type="project" value="UniProtKB-KW"/>
</dbReference>
<dbReference type="InterPro" id="IPR008920">
    <property type="entry name" value="TF_FadR/GntR_C"/>
</dbReference>
<dbReference type="Proteomes" id="UP000051677">
    <property type="component" value="Unassembled WGS sequence"/>
</dbReference>
<dbReference type="InterPro" id="IPR036390">
    <property type="entry name" value="WH_DNA-bd_sf"/>
</dbReference>
<dbReference type="SMART" id="SM00345">
    <property type="entry name" value="HTH_GNTR"/>
    <property type="match status" value="1"/>
</dbReference>
<dbReference type="Gene3D" id="1.20.120.530">
    <property type="entry name" value="GntR ligand-binding domain-like"/>
    <property type="match status" value="1"/>
</dbReference>
<evidence type="ECO:0000256" key="2">
    <source>
        <dbReference type="ARBA" id="ARBA00023125"/>
    </source>
</evidence>
<sequence length="250" mass="27605">MSRRRLRVPRREQVLRSSRAERVAADLEHEILSARLPVGAHLGRRSEIMDRFGISPTVMNETLRILRDRDLVAVRPGPGGGITVASAPPQVRVGALDLWFQPSTPHPLDLFEARLYLEFGLTKAAFERATGEDVAAMRSAMIVMRASTEAPDFFNAVLAFHGVVASAAHIPVLEGMHQLVVTSIKAVLTRVVFIGDHEPVLARSLDIHDDIVAAIALHDQPSFIDAINRHDQDLIRADDPDRTPNTPQHP</sequence>
<accession>A0A0Q2S0B0</accession>